<feature type="domain" description="Alpha-2-macroglobulin" evidence="8">
    <location>
        <begin position="1157"/>
        <end position="1246"/>
    </location>
</feature>
<dbReference type="Pfam" id="PF21142">
    <property type="entry name" value="A2M_bMG2"/>
    <property type="match status" value="1"/>
</dbReference>
<dbReference type="SMART" id="SM01360">
    <property type="entry name" value="A2M"/>
    <property type="match status" value="1"/>
</dbReference>
<dbReference type="SUPFAM" id="SSF48239">
    <property type="entry name" value="Terpenoid cyclases/Protein prenyltransferases"/>
    <property type="match status" value="1"/>
</dbReference>
<dbReference type="Pfam" id="PF00024">
    <property type="entry name" value="PAN_1"/>
    <property type="match status" value="1"/>
</dbReference>
<dbReference type="SMART" id="SM01359">
    <property type="entry name" value="A2M_N_2"/>
    <property type="match status" value="1"/>
</dbReference>
<feature type="signal peptide" evidence="5">
    <location>
        <begin position="1"/>
        <end position="23"/>
    </location>
</feature>
<comment type="caution">
    <text evidence="9">The sequence shown here is derived from an EMBL/GenBank/DDBJ whole genome shotgun (WGS) entry which is preliminary data.</text>
</comment>
<dbReference type="InterPro" id="IPR026284">
    <property type="entry name" value="A2MG_proteobact"/>
</dbReference>
<keyword evidence="3" id="KW-0677">Repeat</keyword>
<dbReference type="Gene3D" id="2.60.40.1930">
    <property type="match status" value="1"/>
</dbReference>
<evidence type="ECO:0000259" key="8">
    <source>
        <dbReference type="SMART" id="SM01360"/>
    </source>
</evidence>
<evidence type="ECO:0000313" key="10">
    <source>
        <dbReference type="Proteomes" id="UP001597108"/>
    </source>
</evidence>
<accession>A0ABW3IY51</accession>
<dbReference type="InterPro" id="IPR002890">
    <property type="entry name" value="MG2"/>
</dbReference>
<dbReference type="Pfam" id="PF17962">
    <property type="entry name" value="bMG6"/>
    <property type="match status" value="1"/>
</dbReference>
<dbReference type="Pfam" id="PF11974">
    <property type="entry name" value="bMG3"/>
    <property type="match status" value="1"/>
</dbReference>
<evidence type="ECO:0000259" key="6">
    <source>
        <dbReference type="SMART" id="SM00223"/>
    </source>
</evidence>
<keyword evidence="4" id="KW-1015">Disulfide bond</keyword>
<feature type="chain" id="PRO_5046833070" evidence="5">
    <location>
        <begin position="24"/>
        <end position="1812"/>
    </location>
</feature>
<dbReference type="Gene3D" id="3.50.4.10">
    <property type="entry name" value="Hepatocyte Growth Factor"/>
    <property type="match status" value="1"/>
</dbReference>
<dbReference type="Pfam" id="PF07703">
    <property type="entry name" value="A2M_BRD"/>
    <property type="match status" value="1"/>
</dbReference>
<dbReference type="InterPro" id="IPR051802">
    <property type="entry name" value="YfhM-like"/>
</dbReference>
<dbReference type="InterPro" id="IPR021868">
    <property type="entry name" value="Alpha_2_Macroglob_MG3"/>
</dbReference>
<gene>
    <name evidence="9" type="ORF">ACFQ2S_22110</name>
</gene>
<dbReference type="RefSeq" id="WP_386078127.1">
    <property type="nucleotide sequence ID" value="NZ_JBHTJT010000051.1"/>
</dbReference>
<organism evidence="9 10">
    <name type="scientific">Tropicimonas aquimaris</name>
    <dbReference type="NCBI Taxonomy" id="914152"/>
    <lineage>
        <taxon>Bacteria</taxon>
        <taxon>Pseudomonadati</taxon>
        <taxon>Pseudomonadota</taxon>
        <taxon>Alphaproteobacteria</taxon>
        <taxon>Rhodobacterales</taxon>
        <taxon>Roseobacteraceae</taxon>
        <taxon>Tropicimonas</taxon>
    </lineage>
</organism>
<dbReference type="Pfam" id="PF00207">
    <property type="entry name" value="A2M"/>
    <property type="match status" value="1"/>
</dbReference>
<proteinExistence type="inferred from homology"/>
<dbReference type="PANTHER" id="PTHR40094">
    <property type="entry name" value="ALPHA-2-MACROGLOBULIN HOMOLOG"/>
    <property type="match status" value="1"/>
</dbReference>
<dbReference type="InterPro" id="IPR003609">
    <property type="entry name" value="Pan_app"/>
</dbReference>
<dbReference type="Pfam" id="PF17972">
    <property type="entry name" value="bMG5"/>
    <property type="match status" value="1"/>
</dbReference>
<dbReference type="Pfam" id="PF17973">
    <property type="entry name" value="bMG10"/>
    <property type="match status" value="1"/>
</dbReference>
<evidence type="ECO:0000256" key="4">
    <source>
        <dbReference type="ARBA" id="ARBA00023157"/>
    </source>
</evidence>
<dbReference type="InterPro" id="IPR049120">
    <property type="entry name" value="A2M_bMG2"/>
</dbReference>
<dbReference type="EMBL" id="JBHTJT010000051">
    <property type="protein sequence ID" value="MFD0982338.1"/>
    <property type="molecule type" value="Genomic_DNA"/>
</dbReference>
<protein>
    <submittedName>
        <fullName evidence="9">Alpha-2-macroglobulin family protein</fullName>
    </submittedName>
</protein>
<dbReference type="InterPro" id="IPR000177">
    <property type="entry name" value="Apple"/>
</dbReference>
<dbReference type="CDD" id="cd01100">
    <property type="entry name" value="APPLE_Factor_XI_like"/>
    <property type="match status" value="1"/>
</dbReference>
<name>A0ABW3IY51_9RHOB</name>
<evidence type="ECO:0000256" key="5">
    <source>
        <dbReference type="SAM" id="SignalP"/>
    </source>
</evidence>
<comment type="similarity">
    <text evidence="1">Belongs to the protease inhibitor I39 (alpha-2-macroglobulin) family. Bacterial alpha-2-macroglobulin subfamily.</text>
</comment>
<dbReference type="Gene3D" id="1.50.10.20">
    <property type="match status" value="1"/>
</dbReference>
<dbReference type="InterPro" id="IPR001599">
    <property type="entry name" value="Macroglobln_a2"/>
</dbReference>
<keyword evidence="10" id="KW-1185">Reference proteome</keyword>
<dbReference type="InterPro" id="IPR041246">
    <property type="entry name" value="Bact_MG10"/>
</dbReference>
<dbReference type="InterPro" id="IPR041203">
    <property type="entry name" value="Bact_A2M_MG5"/>
</dbReference>
<dbReference type="Proteomes" id="UP001597108">
    <property type="component" value="Unassembled WGS sequence"/>
</dbReference>
<feature type="domain" description="Apple" evidence="6">
    <location>
        <begin position="37"/>
        <end position="103"/>
    </location>
</feature>
<evidence type="ECO:0000313" key="9">
    <source>
        <dbReference type="EMBL" id="MFD0982338.1"/>
    </source>
</evidence>
<dbReference type="Pfam" id="PF01835">
    <property type="entry name" value="MG2"/>
    <property type="match status" value="1"/>
</dbReference>
<sequence>MRQLVLLFLALVLLIERPGPALAQPVSDPVPARRVIVERDMDYYGADLRALFDTSYEACRTACLTDAECGAFTFNARSGSCFPKRGMTRREPYQGAMSAVVLETPPAMLEAARQRAAELDFLRPEDLDAGLREAEALPRRHLAGGVGLDEIEAAIRGAGSAAERMRWIGLALVVTDSADHWRAYASEALAAEGNSRQETETYRARALPAAVNAYLRSATPAAQAESLITLSEALEAARRGGDMLPALRLAERLAPGPRVAGALDAAIGKYGFRIVDHQVNSDLAVPNLCVTFSEPLAKGVEFEPYVQLPAVSLAVEPGDRQLCIEGVEHGARYRVTFRAGLPAASGEGLIRDMPLDIYVRDRAPSVRFPGRAFVLPRTGDAALPIVTVNLPEVELALRRVSDRNILQMIQENMFGQPVSEWEDRRLGGTLAEEVWSGTGEVVSELNRDVTTLLPMGEAIAGLAPGLYALKAAIPGADPYDAPPATQWFVISDIGLASMSGADGLHVFARSLASAEPLDGVELSLLSRSNRVLATVEADAEGYARFAPGLTLGRGGAAPALVLAKLGEEDLGFLPLTDPEFDLSDRGVEGRPAAGPIDVFLATDRGAYRAGETIHVTALARDGEAKAIDGLPLTAILTRPDGVEYSRLVSDGGVAGGHVFALPVGGTAPRGTWTLALHADPEAPALASQTVLVEDFLPERIDVEMRLPEGEIRLEDTPPLRVEARYLFGAPGAELPVEGEVHLRAAEGLAGLPGYRFGLHDAPFEPRMEVLENARTDAAGIAVLPLAFPEIADPARPLEARLTLRVSEGSGRPVERRLTRALTPSLPMIGIRPAFDGVVAEGTEAAFDLLGVGPDGAAMPMRVKWVLNRIETRYQWYSQYGSWDWEPITRRSRVASGDVALGAEPARVAAPVDWGQYELVVERIDGPYAASSIDFKAGWYAPADASVTPDVLEVSLDKSAYLPGETARLRVVPREAGKALVTVVSNRLIAMKTLDLPEGESTVELPVTDDWGAGAYVTATLIRPMEGAEGRGPTRALGLAHAAVDPGDARLAAAFDVPETARPRAPLDVALKVDGLVVGQRAYATIAAVDQGILNLTGHQPPDAPGYYFGQRKLGMGLRDIYGRLIDGQTGARGLIRSGGDALAEMRMESPPPTEELVAYFFGPVEVGEDGYARARFDLPAFNGQVKLMAVVWSDSGVGKAASDILVRDPVVLTASLPRFLAPGDESRLLLELVHAEGPIGQAGLAITAEGLTLDGAAVPAEIELSEQGRRSFEVPIRAGAPGLATVEIALTTPGGEVLDKTLALPVQVNDPEVATTHRFPLAAGDSFMLSRDVFAGLRPGTGSATLALGPVARFDAPGLLKALDRYPYGCTEQVTSQALPLLYFDEMAQALGLGDREAVDARIGEAVDWVLSRQSGTGGFGLWRPGDDDFWLDAYVSDFLSRARAQGHEVPERAFTQALDNLRNKLNYAPDFDEGGEDLAYALLVLAREGAAPIGDLRYYADVKGAAFATPLATAQIGAALALYGDQKRADAMFARAAAQLLPRLQDESEQLWRADYGTNLRDSAGVLALAAEAGSMAVDREALSQRVASASRARSTQESAWSLLAAHALVVSAGEGFMIDGQPATGPLVWVLQDDARAEPVVVANTSGRDTELTLTTFGVPSDPATRRSDGYALTREYFTTEGAPADPAQVTQGTRLVAVLTVTPFDLVEARLMVDDPLPAGFEIDNPSLVQGGDIRALPWLETAETRTAEFRQERFLAAVDWRSDDPFRLAYVVRAVSPGSYHHPAASVEDMYRPQFRASTEAGRVTVTP</sequence>
<keyword evidence="2 5" id="KW-0732">Signal</keyword>
<evidence type="ECO:0000259" key="7">
    <source>
        <dbReference type="SMART" id="SM01359"/>
    </source>
</evidence>
<dbReference type="SMART" id="SM00223">
    <property type="entry name" value="APPLE"/>
    <property type="match status" value="1"/>
</dbReference>
<evidence type="ECO:0000256" key="1">
    <source>
        <dbReference type="ARBA" id="ARBA00010556"/>
    </source>
</evidence>
<dbReference type="InterPro" id="IPR041462">
    <property type="entry name" value="Bact_A2M_MG6"/>
</dbReference>
<dbReference type="InterPro" id="IPR047565">
    <property type="entry name" value="Alpha-macroglob_thiol-ester_cl"/>
</dbReference>
<evidence type="ECO:0000256" key="2">
    <source>
        <dbReference type="ARBA" id="ARBA00022729"/>
    </source>
</evidence>
<dbReference type="PIRSF" id="PIRSF038980">
    <property type="entry name" value="A2M_bac"/>
    <property type="match status" value="1"/>
</dbReference>
<dbReference type="CDD" id="cd02891">
    <property type="entry name" value="A2M_like"/>
    <property type="match status" value="1"/>
</dbReference>
<dbReference type="InterPro" id="IPR008930">
    <property type="entry name" value="Terpenoid_cyclase/PrenylTrfase"/>
</dbReference>
<feature type="domain" description="Alpha-2-macroglobulin bait region" evidence="7">
    <location>
        <begin position="951"/>
        <end position="1095"/>
    </location>
</feature>
<dbReference type="PANTHER" id="PTHR40094:SF1">
    <property type="entry name" value="UBIQUITIN DOMAIN-CONTAINING PROTEIN"/>
    <property type="match status" value="1"/>
</dbReference>
<dbReference type="SMART" id="SM01419">
    <property type="entry name" value="Thiol-ester_cl"/>
    <property type="match status" value="1"/>
</dbReference>
<reference evidence="10" key="1">
    <citation type="journal article" date="2019" name="Int. J. Syst. Evol. Microbiol.">
        <title>The Global Catalogue of Microorganisms (GCM) 10K type strain sequencing project: providing services to taxonomists for standard genome sequencing and annotation.</title>
        <authorList>
            <consortium name="The Broad Institute Genomics Platform"/>
            <consortium name="The Broad Institute Genome Sequencing Center for Infectious Disease"/>
            <person name="Wu L."/>
            <person name="Ma J."/>
        </authorList>
    </citation>
    <scope>NUCLEOTIDE SEQUENCE [LARGE SCALE GENOMIC DNA]</scope>
    <source>
        <strain evidence="10">CCUG 60524</strain>
    </source>
</reference>
<evidence type="ECO:0000256" key="3">
    <source>
        <dbReference type="ARBA" id="ARBA00022737"/>
    </source>
</evidence>
<dbReference type="InterPro" id="IPR011625">
    <property type="entry name" value="A2M_N_BRD"/>
</dbReference>